<dbReference type="PROSITE" id="PS00523">
    <property type="entry name" value="SULFATASE_1"/>
    <property type="match status" value="1"/>
</dbReference>
<dbReference type="PANTHER" id="PTHR43108:SF6">
    <property type="entry name" value="N-SULPHOGLUCOSAMINE SULPHOHYDROLASE"/>
    <property type="match status" value="1"/>
</dbReference>
<evidence type="ECO:0000313" key="5">
    <source>
        <dbReference type="Proteomes" id="UP000555103"/>
    </source>
</evidence>
<keyword evidence="2" id="KW-0378">Hydrolase</keyword>
<gene>
    <name evidence="4" type="ORF">GGR21_003198</name>
</gene>
<proteinExistence type="inferred from homology"/>
<dbReference type="CDD" id="cd16031">
    <property type="entry name" value="G6S_like"/>
    <property type="match status" value="1"/>
</dbReference>
<dbReference type="InterPro" id="IPR032506">
    <property type="entry name" value="SGSH_C"/>
</dbReference>
<dbReference type="InterPro" id="IPR017850">
    <property type="entry name" value="Alkaline_phosphatase_core_sf"/>
</dbReference>
<evidence type="ECO:0000256" key="2">
    <source>
        <dbReference type="ARBA" id="ARBA00022801"/>
    </source>
</evidence>
<dbReference type="RefSeq" id="WP_183308134.1">
    <property type="nucleotide sequence ID" value="NZ_JACIEP010000012.1"/>
</dbReference>
<dbReference type="GO" id="GO:0016787">
    <property type="term" value="F:hydrolase activity"/>
    <property type="evidence" value="ECO:0007669"/>
    <property type="project" value="UniProtKB-KW"/>
</dbReference>
<dbReference type="InterPro" id="IPR024607">
    <property type="entry name" value="Sulfatase_CS"/>
</dbReference>
<reference evidence="4 5" key="1">
    <citation type="submission" date="2020-08" db="EMBL/GenBank/DDBJ databases">
        <title>Genomic Encyclopedia of Type Strains, Phase IV (KMG-IV): sequencing the most valuable type-strain genomes for metagenomic binning, comparative biology and taxonomic classification.</title>
        <authorList>
            <person name="Goeker M."/>
        </authorList>
    </citation>
    <scope>NUCLEOTIDE SEQUENCE [LARGE SCALE GENOMIC DNA]</scope>
    <source>
        <strain evidence="4 5">DSM 104969</strain>
    </source>
</reference>
<protein>
    <submittedName>
        <fullName evidence="4">Arylsulfatase A-like enzyme</fullName>
    </submittedName>
</protein>
<comment type="similarity">
    <text evidence="1">Belongs to the sulfatase family.</text>
</comment>
<evidence type="ECO:0000259" key="3">
    <source>
        <dbReference type="Pfam" id="PF16347"/>
    </source>
</evidence>
<sequence length="518" mass="60440">MKPYNPFLLFVPLAFFACKEKPQEQKKPNILFIMTDDHTTQVISAYGGKLVKTPNIDRIANEGIRFDNCYATNALSGPSRACILTGKFGHINGFTDNAKTFDGSQETFPKLLQQNGYQTAIVGKWHLISEPQGFDFWSILSGQHEQGDYYNPDFIENGQLIQEQGYVTDIITDKAIHYIKDRDSSKPFALMVHHKAPHRNWMPAERHLGVFNDSVFPEPDNLFDDYKTRSMAPKEQDMSIAKTLTNYWDLKLATAKELEKEDFPDKRFKGVYARMPQPAKDKWNKVYAGRITEYRSQNMTGKDLVSWKYQQYMRDYLATTLAVDEGIGKILKYLEEIGELDNTIIIYTSDQGFFLGEHGFFDKRFMYEECQRMPLVMRYPKMIEAGSVTSAMSMNVDFAPTFLDIAGIDIPSEIQGRSLLSVLSHKGQTPEDWRESVYYHYFEYPAEHSVKRHYGIRTNRYKLIHFYNDIDEWEMYDLLNDPKEMNNLYDQPEYMKLQQKLTDILIHNRELYKDDINQ</sequence>
<organism evidence="4 5">
    <name type="scientific">Dysgonomonas hofstadii</name>
    <dbReference type="NCBI Taxonomy" id="637886"/>
    <lineage>
        <taxon>Bacteria</taxon>
        <taxon>Pseudomonadati</taxon>
        <taxon>Bacteroidota</taxon>
        <taxon>Bacteroidia</taxon>
        <taxon>Bacteroidales</taxon>
        <taxon>Dysgonomonadaceae</taxon>
        <taxon>Dysgonomonas</taxon>
    </lineage>
</organism>
<dbReference type="PROSITE" id="PS00149">
    <property type="entry name" value="SULFATASE_2"/>
    <property type="match status" value="1"/>
</dbReference>
<dbReference type="PANTHER" id="PTHR43108">
    <property type="entry name" value="N-ACETYLGLUCOSAMINE-6-SULFATASE FAMILY MEMBER"/>
    <property type="match status" value="1"/>
</dbReference>
<evidence type="ECO:0000313" key="4">
    <source>
        <dbReference type="EMBL" id="MBB4037281.1"/>
    </source>
</evidence>
<name>A0A840CQG3_9BACT</name>
<dbReference type="EMBL" id="JACIEP010000012">
    <property type="protein sequence ID" value="MBB4037281.1"/>
    <property type="molecule type" value="Genomic_DNA"/>
</dbReference>
<accession>A0A840CQG3</accession>
<dbReference type="PROSITE" id="PS51257">
    <property type="entry name" value="PROKAR_LIPOPROTEIN"/>
    <property type="match status" value="1"/>
</dbReference>
<feature type="domain" description="N-sulphoglucosamine sulphohydrolase C-terminal" evidence="3">
    <location>
        <begin position="356"/>
        <end position="508"/>
    </location>
</feature>
<keyword evidence="5" id="KW-1185">Reference proteome</keyword>
<dbReference type="Gene3D" id="3.40.720.10">
    <property type="entry name" value="Alkaline Phosphatase, subunit A"/>
    <property type="match status" value="1"/>
</dbReference>
<comment type="caution">
    <text evidence="4">The sequence shown here is derived from an EMBL/GenBank/DDBJ whole genome shotgun (WGS) entry which is preliminary data.</text>
</comment>
<dbReference type="Pfam" id="PF16347">
    <property type="entry name" value="SGSH_C"/>
    <property type="match status" value="1"/>
</dbReference>
<dbReference type="AlphaFoldDB" id="A0A840CQG3"/>
<dbReference type="Proteomes" id="UP000555103">
    <property type="component" value="Unassembled WGS sequence"/>
</dbReference>
<evidence type="ECO:0000256" key="1">
    <source>
        <dbReference type="ARBA" id="ARBA00008779"/>
    </source>
</evidence>
<dbReference type="SUPFAM" id="SSF53649">
    <property type="entry name" value="Alkaline phosphatase-like"/>
    <property type="match status" value="1"/>
</dbReference>